<keyword evidence="3" id="KW-0862">Zinc</keyword>
<dbReference type="Gene3D" id="6.10.140.2220">
    <property type="match status" value="1"/>
</dbReference>
<sequence>MAQVITSGIPLSEVEKHHTLARRLEGETPSFNNLVENSPGEVAETIHRMHVERDKNRFLLAASLSYYMESASMGEADWIAFLASDLPNTLMDIALDDGLYHEVEESERAQMYLDNILSALAVCLFQFDDSTQQQHEDCAISLVRKAPSLFSKVWDKRGVLLSLDPCGPEIAMSIENPVNILSNYMDMYACQHKRYPSIDDGCLGDLLVRCWILCEDAELGEQYLECLFLILDPSEGRPIDMYQLRCFIFRTLGSSEHAIYIVRRMLDVLLNEEVKNEHLCKVLTLLSITLVHCPPIHGVLRRDMSVPTLIQCLANVARLLQGAADDEIASAMKLINESQLIPMESQLYLQALRDNDQSFIPVLDTILDFYSTLGQTEARAQTNSAELKALRSHVTRVLAPTLQKLRALPSSLRRTRAINKWTNLAKALELRETSWPEDITIDDSSHSHSRRCHWHDCMCSHTDPAHSIRVCKGCWQVFYCSRQCQRSDWTEGGHRITCRRYHS</sequence>
<evidence type="ECO:0000256" key="2">
    <source>
        <dbReference type="ARBA" id="ARBA00022771"/>
    </source>
</evidence>
<dbReference type="SUPFAM" id="SSF144232">
    <property type="entry name" value="HIT/MYND zinc finger-like"/>
    <property type="match status" value="1"/>
</dbReference>
<keyword evidence="1" id="KW-0479">Metal-binding</keyword>
<gene>
    <name evidence="6" type="ORF">GFSPODELE1_LOCUS40</name>
</gene>
<dbReference type="Proteomes" id="UP001497453">
    <property type="component" value="Chromosome 1"/>
</dbReference>
<dbReference type="InterPro" id="IPR002893">
    <property type="entry name" value="Znf_MYND"/>
</dbReference>
<evidence type="ECO:0000256" key="1">
    <source>
        <dbReference type="ARBA" id="ARBA00022723"/>
    </source>
</evidence>
<reference evidence="7" key="1">
    <citation type="submission" date="2024-04" db="EMBL/GenBank/DDBJ databases">
        <authorList>
            <person name="Shaw F."/>
            <person name="Minotto A."/>
        </authorList>
    </citation>
    <scope>NUCLEOTIDE SEQUENCE [LARGE SCALE GENOMIC DNA]</scope>
</reference>
<evidence type="ECO:0000256" key="3">
    <source>
        <dbReference type="ARBA" id="ARBA00022833"/>
    </source>
</evidence>
<accession>A0ABP1CGR8</accession>
<evidence type="ECO:0000259" key="5">
    <source>
        <dbReference type="PROSITE" id="PS50865"/>
    </source>
</evidence>
<evidence type="ECO:0000313" key="6">
    <source>
        <dbReference type="EMBL" id="CAL1693878.1"/>
    </source>
</evidence>
<dbReference type="Pfam" id="PF01753">
    <property type="entry name" value="zf-MYND"/>
    <property type="match status" value="1"/>
</dbReference>
<proteinExistence type="predicted"/>
<evidence type="ECO:0000313" key="7">
    <source>
        <dbReference type="Proteomes" id="UP001497453"/>
    </source>
</evidence>
<organism evidence="6 7">
    <name type="scientific">Somion occarium</name>
    <dbReference type="NCBI Taxonomy" id="3059160"/>
    <lineage>
        <taxon>Eukaryota</taxon>
        <taxon>Fungi</taxon>
        <taxon>Dikarya</taxon>
        <taxon>Basidiomycota</taxon>
        <taxon>Agaricomycotina</taxon>
        <taxon>Agaricomycetes</taxon>
        <taxon>Polyporales</taxon>
        <taxon>Cerrenaceae</taxon>
        <taxon>Somion</taxon>
    </lineage>
</organism>
<keyword evidence="2 4" id="KW-0863">Zinc-finger</keyword>
<dbReference type="PROSITE" id="PS50865">
    <property type="entry name" value="ZF_MYND_2"/>
    <property type="match status" value="1"/>
</dbReference>
<protein>
    <recommendedName>
        <fullName evidence="5">MYND-type domain-containing protein</fullName>
    </recommendedName>
</protein>
<feature type="domain" description="MYND-type" evidence="5">
    <location>
        <begin position="459"/>
        <end position="498"/>
    </location>
</feature>
<name>A0ABP1CGR8_9APHY</name>
<evidence type="ECO:0000256" key="4">
    <source>
        <dbReference type="PROSITE-ProRule" id="PRU00134"/>
    </source>
</evidence>
<dbReference type="EMBL" id="OZ037944">
    <property type="protein sequence ID" value="CAL1693878.1"/>
    <property type="molecule type" value="Genomic_DNA"/>
</dbReference>
<keyword evidence="7" id="KW-1185">Reference proteome</keyword>